<evidence type="ECO:0000313" key="6">
    <source>
        <dbReference type="Proteomes" id="UP000265663"/>
    </source>
</evidence>
<name>A0A3M7MCT4_9PLEO</name>
<evidence type="ECO:0000256" key="1">
    <source>
        <dbReference type="ARBA" id="ARBA00004123"/>
    </source>
</evidence>
<feature type="compositionally biased region" description="Basic and acidic residues" evidence="4">
    <location>
        <begin position="249"/>
        <end position="259"/>
    </location>
</feature>
<feature type="region of interest" description="Disordered" evidence="4">
    <location>
        <begin position="1"/>
        <end position="131"/>
    </location>
</feature>
<dbReference type="OrthoDB" id="3799195at2759"/>
<gene>
    <name evidence="5" type="ORF">GMOD_00007190</name>
</gene>
<accession>A0A3M7MCT4</accession>
<protein>
    <recommendedName>
        <fullName evidence="7">XPA C-terminal domain-containing protein</fullName>
    </recommendedName>
</protein>
<dbReference type="AlphaFoldDB" id="A0A3M7MCT4"/>
<proteinExistence type="predicted"/>
<evidence type="ECO:0000256" key="4">
    <source>
        <dbReference type="SAM" id="MobiDB-lite"/>
    </source>
</evidence>
<dbReference type="SUPFAM" id="SSF46955">
    <property type="entry name" value="Putative DNA-binding domain"/>
    <property type="match status" value="1"/>
</dbReference>
<dbReference type="Gene3D" id="3.90.530.10">
    <property type="entry name" value="XPA C-terminal domain"/>
    <property type="match status" value="1"/>
</dbReference>
<feature type="compositionally biased region" description="Acidic residues" evidence="4">
    <location>
        <begin position="358"/>
        <end position="376"/>
    </location>
</feature>
<dbReference type="InterPro" id="IPR009061">
    <property type="entry name" value="DNA-bd_dom_put_sf"/>
</dbReference>
<dbReference type="Proteomes" id="UP000265663">
    <property type="component" value="Unassembled WGS sequence"/>
</dbReference>
<evidence type="ECO:0000313" key="5">
    <source>
        <dbReference type="EMBL" id="RMZ72184.1"/>
    </source>
</evidence>
<dbReference type="EMBL" id="KE747829">
    <property type="protein sequence ID" value="RMZ72184.1"/>
    <property type="molecule type" value="Genomic_DNA"/>
</dbReference>
<keyword evidence="3" id="KW-0539">Nucleus</keyword>
<comment type="subcellular location">
    <subcellularLocation>
        <location evidence="1">Nucleus</location>
    </subcellularLocation>
</comment>
<evidence type="ECO:0008006" key="7">
    <source>
        <dbReference type="Google" id="ProtNLM"/>
    </source>
</evidence>
<feature type="region of interest" description="Disordered" evidence="4">
    <location>
        <begin position="354"/>
        <end position="376"/>
    </location>
</feature>
<keyword evidence="2" id="KW-0862">Zinc</keyword>
<feature type="compositionally biased region" description="Basic and acidic residues" evidence="4">
    <location>
        <begin position="119"/>
        <end position="130"/>
    </location>
</feature>
<feature type="compositionally biased region" description="Basic residues" evidence="4">
    <location>
        <begin position="40"/>
        <end position="49"/>
    </location>
</feature>
<organism evidence="5 6">
    <name type="scientific">Pyrenophora seminiperda CCB06</name>
    <dbReference type="NCBI Taxonomy" id="1302712"/>
    <lineage>
        <taxon>Eukaryota</taxon>
        <taxon>Fungi</taxon>
        <taxon>Dikarya</taxon>
        <taxon>Ascomycota</taxon>
        <taxon>Pezizomycotina</taxon>
        <taxon>Dothideomycetes</taxon>
        <taxon>Pleosporomycetidae</taxon>
        <taxon>Pleosporales</taxon>
        <taxon>Pleosporineae</taxon>
        <taxon>Pleosporaceae</taxon>
        <taxon>Pyrenophora</taxon>
    </lineage>
</organism>
<reference evidence="5 6" key="1">
    <citation type="journal article" date="2014" name="PLoS ONE">
        <title>De novo Genome Assembly of the Fungal Plant Pathogen Pyrenophora semeniperda.</title>
        <authorList>
            <person name="Soliai M.M."/>
            <person name="Meyer S.E."/>
            <person name="Udall J.A."/>
            <person name="Elzinga D.E."/>
            <person name="Hermansen R.A."/>
            <person name="Bodily P.M."/>
            <person name="Hart A.A."/>
            <person name="Coleman C.E."/>
        </authorList>
    </citation>
    <scope>NUCLEOTIDE SEQUENCE [LARGE SCALE GENOMIC DNA]</scope>
    <source>
        <strain evidence="5 6">CCB06</strain>
        <tissue evidence="5">Mycelium</tissue>
    </source>
</reference>
<evidence type="ECO:0000256" key="3">
    <source>
        <dbReference type="ARBA" id="ARBA00023242"/>
    </source>
</evidence>
<sequence length="376" mass="42418">MTCPQRVHRQPSMSTRRSSRATKAVKYTSASEGSDFEDKKKRRTPKKSTKTSSTLKAESKKNKSKKRSAPDTDEEKNDGDGDGDGDDHDIDTPQAPISSSPPAKSKRQKRDPATLAAEARQKAETQEAKVAKQAAKKKWEAWLDEHNMRGQLLALEPDKDEAITQTDSLKRYGLKPAELVSLLHFEKKNPLYGGTMKLFVEQDVRALCFRKLAMLAGVEAEHNLILDKGEEMWKEEHKDDPVEEAQATKAEKPTKEKTQKQKWATYVTTHSIDDNDKLTKEPTQPINQSEIKIIYSLTPHDLTCLPYFPKKNAAYGNTAKVFEESEVKLLAYRKSAVLAGVDKKDSVALLERGKAIFEEQDNEEKKEEEEEEAGEE</sequence>
<dbReference type="CDD" id="cd21075">
    <property type="entry name" value="DBD_XPA-like"/>
    <property type="match status" value="1"/>
</dbReference>
<dbReference type="InterPro" id="IPR037129">
    <property type="entry name" value="XPA_sf"/>
</dbReference>
<dbReference type="GO" id="GO:0005634">
    <property type="term" value="C:nucleus"/>
    <property type="evidence" value="ECO:0007669"/>
    <property type="project" value="UniProtKB-SubCell"/>
</dbReference>
<feature type="compositionally biased region" description="Acidic residues" evidence="4">
    <location>
        <begin position="71"/>
        <end position="89"/>
    </location>
</feature>
<evidence type="ECO:0000256" key="2">
    <source>
        <dbReference type="ARBA" id="ARBA00022833"/>
    </source>
</evidence>
<feature type="region of interest" description="Disordered" evidence="4">
    <location>
        <begin position="235"/>
        <end position="262"/>
    </location>
</feature>
<feature type="compositionally biased region" description="Low complexity" evidence="4">
    <location>
        <begin position="93"/>
        <end position="103"/>
    </location>
</feature>
<keyword evidence="6" id="KW-1185">Reference proteome</keyword>